<reference evidence="2" key="1">
    <citation type="submission" date="2015-12" db="EMBL/GenBank/DDBJ databases">
        <title>Gene expression during late stages of embryo sac development: a critical building block for successful pollen-pistil interactions.</title>
        <authorList>
            <person name="Liu Y."/>
            <person name="Joly V."/>
            <person name="Sabar M."/>
            <person name="Matton D.P."/>
        </authorList>
    </citation>
    <scope>NUCLEOTIDE SEQUENCE</scope>
</reference>
<evidence type="ECO:0000256" key="1">
    <source>
        <dbReference type="SAM" id="Phobius"/>
    </source>
</evidence>
<keyword evidence="1" id="KW-1133">Transmembrane helix</keyword>
<feature type="transmembrane region" description="Helical" evidence="1">
    <location>
        <begin position="12"/>
        <end position="33"/>
    </location>
</feature>
<protein>
    <submittedName>
        <fullName evidence="2">Putative ovule protein</fullName>
    </submittedName>
</protein>
<accession>A0A0V0HVD8</accession>
<keyword evidence="1" id="KW-0472">Membrane</keyword>
<sequence>MGNFNRLLHCFNSSRIIISILHQLFLKFLMFLFNSFQLIQGLFSCIRFFTSLFQGLALFNKFSVPLIIVLEISLKLSIDSSQLVPSTTRQTPKVYRSPYLALNTRSSSNQRLE</sequence>
<keyword evidence="1" id="KW-0812">Transmembrane</keyword>
<evidence type="ECO:0000313" key="2">
    <source>
        <dbReference type="EMBL" id="JAP24099.1"/>
    </source>
</evidence>
<dbReference type="EMBL" id="GEDG01014756">
    <property type="protein sequence ID" value="JAP24099.1"/>
    <property type="molecule type" value="Transcribed_RNA"/>
</dbReference>
<organism evidence="2">
    <name type="scientific">Solanum chacoense</name>
    <name type="common">Chaco potato</name>
    <dbReference type="NCBI Taxonomy" id="4108"/>
    <lineage>
        <taxon>Eukaryota</taxon>
        <taxon>Viridiplantae</taxon>
        <taxon>Streptophyta</taxon>
        <taxon>Embryophyta</taxon>
        <taxon>Tracheophyta</taxon>
        <taxon>Spermatophyta</taxon>
        <taxon>Magnoliopsida</taxon>
        <taxon>eudicotyledons</taxon>
        <taxon>Gunneridae</taxon>
        <taxon>Pentapetalae</taxon>
        <taxon>asterids</taxon>
        <taxon>lamiids</taxon>
        <taxon>Solanales</taxon>
        <taxon>Solanaceae</taxon>
        <taxon>Solanoideae</taxon>
        <taxon>Solaneae</taxon>
        <taxon>Solanum</taxon>
    </lineage>
</organism>
<dbReference type="AlphaFoldDB" id="A0A0V0HVD8"/>
<proteinExistence type="predicted"/>
<name>A0A0V0HVD8_SOLCH</name>